<gene>
    <name evidence="2" type="ORF">GA0070620_0446</name>
</gene>
<dbReference type="RefSeq" id="WP_231922163.1">
    <property type="nucleotide sequence ID" value="NZ_JBHRWG010000002.1"/>
</dbReference>
<organism evidence="2 3">
    <name type="scientific">Micromonospora krabiensis</name>
    <dbReference type="NCBI Taxonomy" id="307121"/>
    <lineage>
        <taxon>Bacteria</taxon>
        <taxon>Bacillati</taxon>
        <taxon>Actinomycetota</taxon>
        <taxon>Actinomycetes</taxon>
        <taxon>Micromonosporales</taxon>
        <taxon>Micromonosporaceae</taxon>
        <taxon>Micromonospora</taxon>
    </lineage>
</organism>
<keyword evidence="1" id="KW-0812">Transmembrane</keyword>
<feature type="transmembrane region" description="Helical" evidence="1">
    <location>
        <begin position="58"/>
        <end position="79"/>
    </location>
</feature>
<evidence type="ECO:0000256" key="1">
    <source>
        <dbReference type="SAM" id="Phobius"/>
    </source>
</evidence>
<keyword evidence="1" id="KW-0472">Membrane</keyword>
<evidence type="ECO:0000313" key="2">
    <source>
        <dbReference type="EMBL" id="SBV24978.1"/>
    </source>
</evidence>
<keyword evidence="1" id="KW-1133">Transmembrane helix</keyword>
<dbReference type="Pfam" id="PF08592">
    <property type="entry name" value="Anthrone_oxy"/>
    <property type="match status" value="1"/>
</dbReference>
<dbReference type="EMBL" id="LT598496">
    <property type="protein sequence ID" value="SBV24978.1"/>
    <property type="molecule type" value="Genomic_DNA"/>
</dbReference>
<dbReference type="Proteomes" id="UP000199393">
    <property type="component" value="Chromosome I"/>
</dbReference>
<feature type="transmembrane region" description="Helical" evidence="1">
    <location>
        <begin position="85"/>
        <end position="106"/>
    </location>
</feature>
<dbReference type="STRING" id="307121.GA0070620_0446"/>
<evidence type="ECO:0000313" key="3">
    <source>
        <dbReference type="Proteomes" id="UP000199393"/>
    </source>
</evidence>
<proteinExistence type="predicted"/>
<keyword evidence="3" id="KW-1185">Reference proteome</keyword>
<reference evidence="3" key="1">
    <citation type="submission" date="2016-06" db="EMBL/GenBank/DDBJ databases">
        <authorList>
            <person name="Varghese N."/>
        </authorList>
    </citation>
    <scope>NUCLEOTIDE SEQUENCE [LARGE SCALE GENOMIC DNA]</scope>
    <source>
        <strain evidence="3">DSM 45344</strain>
    </source>
</reference>
<feature type="transmembrane region" description="Helical" evidence="1">
    <location>
        <begin position="137"/>
        <end position="161"/>
    </location>
</feature>
<feature type="transmembrane region" description="Helical" evidence="1">
    <location>
        <begin position="6"/>
        <end position="27"/>
    </location>
</feature>
<protein>
    <submittedName>
        <fullName evidence="2">Uncharacterized membrane protein</fullName>
    </submittedName>
</protein>
<dbReference type="PATRIC" id="fig|307121.4.peg.457"/>
<name>A0A1C3MXD2_9ACTN</name>
<accession>A0A1C3MXD2</accession>
<sequence length="162" mass="17322">MPDYVATIVLTIATVLTGLAAGVLALYSHTIMPGLGRTDDRTFVAAFQSIDRAVINPWFMTTFFGAFVSIGVAALLHLGPDRRVALAWTTLAFVLYLAVVVITIAVHVPLNDAVKAAGDADRIDVSQVRARFGEARWLAWNHVRTCAAIAAFAILATVLAVT</sequence>
<dbReference type="AlphaFoldDB" id="A0A1C3MXD2"/>
<dbReference type="InterPro" id="IPR013901">
    <property type="entry name" value="Anthrone_oxy"/>
</dbReference>